<dbReference type="AlphaFoldDB" id="A0ABD4SPC7"/>
<evidence type="ECO:0008006" key="3">
    <source>
        <dbReference type="Google" id="ProtNLM"/>
    </source>
</evidence>
<sequence length="90" mass="9752">MKNRKWVAAVGSLETCVLCGAYGVQVAHRNEGKGMGMKAGDHMTAALCPACHHEIDNGKDLPLSERRARMDRAIVLTHDRLVKAGKVVLS</sequence>
<organism evidence="1 2">
    <name type="scientific">Laribacter hongkongensis</name>
    <dbReference type="NCBI Taxonomy" id="168471"/>
    <lineage>
        <taxon>Bacteria</taxon>
        <taxon>Pseudomonadati</taxon>
        <taxon>Pseudomonadota</taxon>
        <taxon>Betaproteobacteria</taxon>
        <taxon>Neisseriales</taxon>
        <taxon>Aquaspirillaceae</taxon>
        <taxon>Laribacter</taxon>
    </lineage>
</organism>
<dbReference type="RefSeq" id="WP_239893582.1">
    <property type="nucleotide sequence ID" value="NZ_JAJAXM010000005.1"/>
</dbReference>
<reference evidence="1 2" key="1">
    <citation type="submission" date="2021-10" db="EMBL/GenBank/DDBJ databases">
        <title>Whole-genome sequencing analysis of Laribacter hongkongensis: virulence gene profiles, carbohydrate-active enzyme prediction, and antimicrobial resistance characterization.</title>
        <authorList>
            <person name="Yuan P."/>
            <person name="Zhan Y."/>
            <person name="Chen D."/>
        </authorList>
    </citation>
    <scope>NUCLEOTIDE SEQUENCE [LARGE SCALE GENOMIC DNA]</scope>
    <source>
        <strain evidence="1 2">W67</strain>
    </source>
</reference>
<protein>
    <recommendedName>
        <fullName evidence="3">DUF1364 domain containing protein</fullName>
    </recommendedName>
</protein>
<dbReference type="Proteomes" id="UP001200247">
    <property type="component" value="Unassembled WGS sequence"/>
</dbReference>
<evidence type="ECO:0000313" key="1">
    <source>
        <dbReference type="EMBL" id="MCG9025047.1"/>
    </source>
</evidence>
<dbReference type="Gene3D" id="3.30.50.20">
    <property type="entry name" value="prophage-derive protein ybcO"/>
    <property type="match status" value="1"/>
</dbReference>
<comment type="caution">
    <text evidence="1">The sequence shown here is derived from an EMBL/GenBank/DDBJ whole genome shotgun (WGS) entry which is preliminary data.</text>
</comment>
<evidence type="ECO:0000313" key="2">
    <source>
        <dbReference type="Proteomes" id="UP001200247"/>
    </source>
</evidence>
<gene>
    <name evidence="1" type="ORF">LH440_03870</name>
</gene>
<accession>A0ABD4SPC7</accession>
<dbReference type="EMBL" id="JAJAXM010000005">
    <property type="protein sequence ID" value="MCG9025047.1"/>
    <property type="molecule type" value="Genomic_DNA"/>
</dbReference>
<proteinExistence type="predicted"/>
<name>A0ABD4SPC7_9NEIS</name>